<dbReference type="InterPro" id="IPR002942">
    <property type="entry name" value="S4_RNA-bd"/>
</dbReference>
<protein>
    <recommendedName>
        <fullName evidence="5">Pseudouridine synthase</fullName>
        <ecNumber evidence="5">5.4.99.-</ecNumber>
    </recommendedName>
</protein>
<dbReference type="GO" id="GO:0003723">
    <property type="term" value="F:RNA binding"/>
    <property type="evidence" value="ECO:0007669"/>
    <property type="project" value="UniProtKB-KW"/>
</dbReference>
<dbReference type="Gene3D" id="3.30.70.1560">
    <property type="entry name" value="Alpha-L RNA-binding motif"/>
    <property type="match status" value="1"/>
</dbReference>
<dbReference type="InterPro" id="IPR042092">
    <property type="entry name" value="PsdUridine_s_RsuA/RluB/E/F_cat"/>
</dbReference>
<dbReference type="Pfam" id="PF01479">
    <property type="entry name" value="S4"/>
    <property type="match status" value="1"/>
</dbReference>
<keyword evidence="3 5" id="KW-0413">Isomerase</keyword>
<dbReference type="AlphaFoldDB" id="A0A0U2XIB2"/>
<evidence type="ECO:0000313" key="7">
    <source>
        <dbReference type="EMBL" id="ALS37085.1"/>
    </source>
</evidence>
<dbReference type="InterPro" id="IPR020103">
    <property type="entry name" value="PsdUridine_synth_cat_dom_sf"/>
</dbReference>
<dbReference type="SMART" id="SM00363">
    <property type="entry name" value="S4"/>
    <property type="match status" value="1"/>
</dbReference>
<evidence type="ECO:0000256" key="3">
    <source>
        <dbReference type="ARBA" id="ARBA00023235"/>
    </source>
</evidence>
<accession>A0A0U2XIB2</accession>
<dbReference type="PROSITE" id="PS50889">
    <property type="entry name" value="S4"/>
    <property type="match status" value="1"/>
</dbReference>
<reference evidence="8" key="1">
    <citation type="submission" date="2015-12" db="EMBL/GenBank/DDBJ databases">
        <authorList>
            <person name="Lauer A."/>
            <person name="Humrighouse B."/>
            <person name="Loparev V."/>
            <person name="Shewmaker P.L."/>
            <person name="Whitney A.M."/>
            <person name="McLaughlin R.W."/>
        </authorList>
    </citation>
    <scope>NUCLEOTIDE SEQUENCE [LARGE SCALE GENOMIC DNA]</scope>
    <source>
        <strain evidence="8">LMG 26678</strain>
    </source>
</reference>
<evidence type="ECO:0000256" key="5">
    <source>
        <dbReference type="RuleBase" id="RU003887"/>
    </source>
</evidence>
<organism evidence="7 8">
    <name type="scientific">Enterococcus rotai</name>
    <dbReference type="NCBI Taxonomy" id="118060"/>
    <lineage>
        <taxon>Bacteria</taxon>
        <taxon>Bacillati</taxon>
        <taxon>Bacillota</taxon>
        <taxon>Bacilli</taxon>
        <taxon>Lactobacillales</taxon>
        <taxon>Enterococcaceae</taxon>
        <taxon>Enterococcus</taxon>
    </lineage>
</organism>
<dbReference type="FunFam" id="3.30.70.1560:FF:000001">
    <property type="entry name" value="Pseudouridine synthase"/>
    <property type="match status" value="1"/>
</dbReference>
<dbReference type="Gene3D" id="3.10.290.10">
    <property type="entry name" value="RNA-binding S4 domain"/>
    <property type="match status" value="1"/>
</dbReference>
<dbReference type="PANTHER" id="PTHR47683">
    <property type="entry name" value="PSEUDOURIDINE SYNTHASE FAMILY PROTEIN-RELATED"/>
    <property type="match status" value="1"/>
</dbReference>
<dbReference type="InterPro" id="IPR036986">
    <property type="entry name" value="S4_RNA-bd_sf"/>
</dbReference>
<dbReference type="CDD" id="cd02553">
    <property type="entry name" value="PseudoU_synth_RsuA"/>
    <property type="match status" value="1"/>
</dbReference>
<dbReference type="GO" id="GO:0005829">
    <property type="term" value="C:cytosol"/>
    <property type="evidence" value="ECO:0007669"/>
    <property type="project" value="UniProtKB-ARBA"/>
</dbReference>
<dbReference type="KEGG" id="erx:ATZ35_07915"/>
<dbReference type="PANTHER" id="PTHR47683:SF4">
    <property type="entry name" value="PSEUDOURIDINE SYNTHASE"/>
    <property type="match status" value="1"/>
</dbReference>
<name>A0A0U2XIB2_9ENTE</name>
<dbReference type="EMBL" id="CP013655">
    <property type="protein sequence ID" value="ALS37085.1"/>
    <property type="molecule type" value="Genomic_DNA"/>
</dbReference>
<dbReference type="InterPro" id="IPR006145">
    <property type="entry name" value="PsdUridine_synth_RsuA/RluA"/>
</dbReference>
<evidence type="ECO:0000256" key="1">
    <source>
        <dbReference type="ARBA" id="ARBA00008348"/>
    </source>
</evidence>
<dbReference type="RefSeq" id="WP_208930291.1">
    <property type="nucleotide sequence ID" value="NZ_CP013655.1"/>
</dbReference>
<dbReference type="SUPFAM" id="SSF55120">
    <property type="entry name" value="Pseudouridine synthase"/>
    <property type="match status" value="1"/>
</dbReference>
<proteinExistence type="inferred from homology"/>
<dbReference type="InterPro" id="IPR018496">
    <property type="entry name" value="PsdUridine_synth_RsuA/RluB_CS"/>
</dbReference>
<dbReference type="InterPro" id="IPR020094">
    <property type="entry name" value="TruA/RsuA/RluB/E/F_N"/>
</dbReference>
<dbReference type="PROSITE" id="PS01149">
    <property type="entry name" value="PSI_RSU"/>
    <property type="match status" value="1"/>
</dbReference>
<dbReference type="NCBIfam" id="TIGR00093">
    <property type="entry name" value="pseudouridine synthase"/>
    <property type="match status" value="1"/>
</dbReference>
<dbReference type="Gene3D" id="3.30.70.580">
    <property type="entry name" value="Pseudouridine synthase I, catalytic domain, N-terminal subdomain"/>
    <property type="match status" value="1"/>
</dbReference>
<dbReference type="InterPro" id="IPR000748">
    <property type="entry name" value="PsdUridine_synth_RsuA/RluB/E/F"/>
</dbReference>
<gene>
    <name evidence="7" type="ORF">ATZ35_07915</name>
</gene>
<dbReference type="GO" id="GO:0120159">
    <property type="term" value="F:rRNA pseudouridine synthase activity"/>
    <property type="evidence" value="ECO:0007669"/>
    <property type="project" value="UniProtKB-ARBA"/>
</dbReference>
<evidence type="ECO:0000313" key="8">
    <source>
        <dbReference type="Proteomes" id="UP000067523"/>
    </source>
</evidence>
<keyword evidence="8" id="KW-1185">Reference proteome</keyword>
<dbReference type="InterPro" id="IPR050343">
    <property type="entry name" value="RsuA_PseudoU_synthase"/>
</dbReference>
<evidence type="ECO:0000259" key="6">
    <source>
        <dbReference type="SMART" id="SM00363"/>
    </source>
</evidence>
<keyword evidence="2 4" id="KW-0694">RNA-binding</keyword>
<sequence length="251" mass="28631">MRLDKLLELEKIGSRRRVKALIRSKQVTVDGQIILDESQNVDAKLQDIYVGNKKIKRSAHVYYMLNKPQGVVTAVKDAHHQTVIDLLDVKDQRAGIYPIGRLDRDTEGLLLLTDNGQLGYQLLLPHKKVTKRYEVVVNERLTEADCEAFADGIIFSDGKKCKPAELTILSSETQKSRAYLDITEGKFHQVKKMFLSVGKKVIHLKRLSMGPIQLDPSLSLGEYRSLNQEELKTLLPYFTIHKKEKSVDYEI</sequence>
<dbReference type="Proteomes" id="UP000067523">
    <property type="component" value="Chromosome"/>
</dbReference>
<feature type="domain" description="RNA-binding S4" evidence="6">
    <location>
        <begin position="1"/>
        <end position="63"/>
    </location>
</feature>
<dbReference type="Pfam" id="PF00849">
    <property type="entry name" value="PseudoU_synth_2"/>
    <property type="match status" value="1"/>
</dbReference>
<evidence type="ECO:0000256" key="2">
    <source>
        <dbReference type="ARBA" id="ARBA00022884"/>
    </source>
</evidence>
<dbReference type="GO" id="GO:0000455">
    <property type="term" value="P:enzyme-directed rRNA pseudouridine synthesis"/>
    <property type="evidence" value="ECO:0007669"/>
    <property type="project" value="UniProtKB-ARBA"/>
</dbReference>
<comment type="similarity">
    <text evidence="1 5">Belongs to the pseudouridine synthase RsuA family.</text>
</comment>
<dbReference type="EC" id="5.4.99.-" evidence="5"/>
<evidence type="ECO:0000256" key="4">
    <source>
        <dbReference type="PROSITE-ProRule" id="PRU00182"/>
    </source>
</evidence>
<dbReference type="STRING" id="118060.ATZ35_07915"/>
<dbReference type="SUPFAM" id="SSF55174">
    <property type="entry name" value="Alpha-L RNA-binding motif"/>
    <property type="match status" value="1"/>
</dbReference>
<dbReference type="CDD" id="cd00165">
    <property type="entry name" value="S4"/>
    <property type="match status" value="1"/>
</dbReference>